<dbReference type="NCBIfam" id="TIGR00924">
    <property type="entry name" value="yjdL_sub1_fam"/>
    <property type="match status" value="1"/>
</dbReference>
<keyword evidence="6 7" id="KW-0472">Membrane</keyword>
<evidence type="ECO:0000256" key="2">
    <source>
        <dbReference type="ARBA" id="ARBA00005982"/>
    </source>
</evidence>
<evidence type="ECO:0000313" key="8">
    <source>
        <dbReference type="EMBL" id="PTU31318.1"/>
    </source>
</evidence>
<comment type="caution">
    <text evidence="8">The sequence shown here is derived from an EMBL/GenBank/DDBJ whole genome shotgun (WGS) entry which is preliminary data.</text>
</comment>
<feature type="transmembrane region" description="Helical" evidence="7">
    <location>
        <begin position="281"/>
        <end position="299"/>
    </location>
</feature>
<dbReference type="RefSeq" id="WP_107939861.1">
    <property type="nucleotide sequence ID" value="NZ_QANS01000003.1"/>
</dbReference>
<dbReference type="EMBL" id="QANS01000003">
    <property type="protein sequence ID" value="PTU31318.1"/>
    <property type="molecule type" value="Genomic_DNA"/>
</dbReference>
<feature type="transmembrane region" description="Helical" evidence="7">
    <location>
        <begin position="26"/>
        <end position="45"/>
    </location>
</feature>
<dbReference type="Pfam" id="PF00854">
    <property type="entry name" value="PTR2"/>
    <property type="match status" value="1"/>
</dbReference>
<keyword evidence="5 7" id="KW-1133">Transmembrane helix</keyword>
<feature type="transmembrane region" description="Helical" evidence="7">
    <location>
        <begin position="51"/>
        <end position="72"/>
    </location>
</feature>
<gene>
    <name evidence="8" type="ORF">CJD38_08180</name>
</gene>
<feature type="transmembrane region" description="Helical" evidence="7">
    <location>
        <begin position="566"/>
        <end position="588"/>
    </location>
</feature>
<feature type="transmembrane region" description="Helical" evidence="7">
    <location>
        <begin position="206"/>
        <end position="230"/>
    </location>
</feature>
<evidence type="ECO:0008006" key="10">
    <source>
        <dbReference type="Google" id="ProtNLM"/>
    </source>
</evidence>
<feature type="transmembrane region" description="Helical" evidence="7">
    <location>
        <begin position="378"/>
        <end position="395"/>
    </location>
</feature>
<keyword evidence="3 7" id="KW-0812">Transmembrane</keyword>
<evidence type="ECO:0000256" key="4">
    <source>
        <dbReference type="ARBA" id="ARBA00022856"/>
    </source>
</evidence>
<dbReference type="GO" id="GO:1904680">
    <property type="term" value="F:peptide transmembrane transporter activity"/>
    <property type="evidence" value="ECO:0007669"/>
    <property type="project" value="InterPro"/>
</dbReference>
<dbReference type="InterPro" id="IPR036259">
    <property type="entry name" value="MFS_trans_sf"/>
</dbReference>
<comment type="similarity">
    <text evidence="2">Belongs to the major facilitator superfamily. Proton-dependent oligopeptide transporter (POT/PTR) (TC 2.A.17) family.</text>
</comment>
<feature type="transmembrane region" description="Helical" evidence="7">
    <location>
        <begin position="443"/>
        <end position="462"/>
    </location>
</feature>
<dbReference type="GO" id="GO:0016020">
    <property type="term" value="C:membrane"/>
    <property type="evidence" value="ECO:0007669"/>
    <property type="project" value="UniProtKB-SubCell"/>
</dbReference>
<keyword evidence="9" id="KW-1185">Reference proteome</keyword>
<dbReference type="AlphaFoldDB" id="A0A2T5MFF6"/>
<name>A0A2T5MFF6_9GAMM</name>
<accession>A0A2T5MFF6</accession>
<protein>
    <recommendedName>
        <fullName evidence="10">MFS transporter</fullName>
    </recommendedName>
</protein>
<dbReference type="Proteomes" id="UP000244248">
    <property type="component" value="Unassembled WGS sequence"/>
</dbReference>
<feature type="transmembrane region" description="Helical" evidence="7">
    <location>
        <begin position="79"/>
        <end position="98"/>
    </location>
</feature>
<feature type="transmembrane region" description="Helical" evidence="7">
    <location>
        <begin position="104"/>
        <end position="123"/>
    </location>
</feature>
<evidence type="ECO:0000256" key="7">
    <source>
        <dbReference type="SAM" id="Phobius"/>
    </source>
</evidence>
<dbReference type="InterPro" id="IPR000109">
    <property type="entry name" value="POT_fam"/>
</dbReference>
<proteinExistence type="inferred from homology"/>
<dbReference type="GO" id="GO:0015833">
    <property type="term" value="P:peptide transport"/>
    <property type="evidence" value="ECO:0007669"/>
    <property type="project" value="UniProtKB-KW"/>
</dbReference>
<keyword evidence="4" id="KW-0813">Transport</keyword>
<comment type="subcellular location">
    <subcellularLocation>
        <location evidence="1">Membrane</location>
        <topology evidence="1">Multi-pass membrane protein</topology>
    </subcellularLocation>
</comment>
<evidence type="ECO:0000256" key="3">
    <source>
        <dbReference type="ARBA" id="ARBA00022692"/>
    </source>
</evidence>
<reference evidence="8 9" key="1">
    <citation type="submission" date="2018-04" db="EMBL/GenBank/DDBJ databases">
        <title>Novel species isolated from glacier.</title>
        <authorList>
            <person name="Liu Q."/>
            <person name="Xin Y.-H."/>
        </authorList>
    </citation>
    <scope>NUCLEOTIDE SEQUENCE [LARGE SCALE GENOMIC DNA]</scope>
    <source>
        <strain evidence="8 9">GT1R17</strain>
    </source>
</reference>
<dbReference type="OrthoDB" id="5351355at2"/>
<evidence type="ECO:0000256" key="6">
    <source>
        <dbReference type="ARBA" id="ARBA00023136"/>
    </source>
</evidence>
<dbReference type="SUPFAM" id="SSF103473">
    <property type="entry name" value="MFS general substrate transporter"/>
    <property type="match status" value="1"/>
</dbReference>
<feature type="transmembrane region" description="Helical" evidence="7">
    <location>
        <begin position="345"/>
        <end position="366"/>
    </location>
</feature>
<sequence>MTTATRSDKMPAGIPYIISNEFAERFCFYGVNAILVQYMIEFLHFGDAKAASWQAMFKSAAYFFPLLGAIVSDVFLAKFRTIISFSIVYIAGCTILALGTGEDMMIVGLLLMAFGTGGIKPCVSTNVGDQFTEQNAHLIERAFSYFYISINAGSVISIWLCPELLSNPAFGPKIAFGVPALMMTFATIAFWLGGRKFAVVPPAMRTGAGPALVVFSLIFAVMLAITGVVLVQTNKLWATATILSLLAGLIFVCLRPSIGNKLPEDLHAWLKRCFTGDSLKLIGRLLVLYIFVAFFWSLWDQSNGNSWTIQAQSALMDKHLLGFMSGVSGFESAAAWEMLPAQVQVVNGIFILILVPVFTFVIYPLLGKFFTVTPLRKIGMGLFTVAASFLIVAWIEQRIQEGHVVSMWWQISAYVVLTAAEVLVSITALEYSYKQAPLYMKSFVMSLFLLSVSVGNIFTAAVNDYMVEPLKTESVSTGEQTWVALSKVDGYVTGQKIDFNGENGVEVITADGSKGPLAGTFLIAEIDVAGNRVRLMDKVYRKPVSSNGNYDLSKGEVSTYTLVGPIYFLFFAALMALGAVLFIFVAMVSKERTFVREAEAT</sequence>
<evidence type="ECO:0000313" key="9">
    <source>
        <dbReference type="Proteomes" id="UP000244248"/>
    </source>
</evidence>
<feature type="transmembrane region" description="Helical" evidence="7">
    <location>
        <begin position="144"/>
        <end position="162"/>
    </location>
</feature>
<organism evidence="8 9">
    <name type="scientific">Stenotrophobium rhamnosiphilum</name>
    <dbReference type="NCBI Taxonomy" id="2029166"/>
    <lineage>
        <taxon>Bacteria</taxon>
        <taxon>Pseudomonadati</taxon>
        <taxon>Pseudomonadota</taxon>
        <taxon>Gammaproteobacteria</taxon>
        <taxon>Nevskiales</taxon>
        <taxon>Nevskiaceae</taxon>
        <taxon>Stenotrophobium</taxon>
    </lineage>
</organism>
<feature type="transmembrane region" description="Helical" evidence="7">
    <location>
        <begin position="407"/>
        <end position="431"/>
    </location>
</feature>
<dbReference type="InterPro" id="IPR005279">
    <property type="entry name" value="Dipep/tripep_permease"/>
</dbReference>
<feature type="transmembrane region" description="Helical" evidence="7">
    <location>
        <begin position="174"/>
        <end position="194"/>
    </location>
</feature>
<evidence type="ECO:0000256" key="1">
    <source>
        <dbReference type="ARBA" id="ARBA00004141"/>
    </source>
</evidence>
<keyword evidence="4" id="KW-0653">Protein transport</keyword>
<feature type="transmembrane region" description="Helical" evidence="7">
    <location>
        <begin position="236"/>
        <end position="254"/>
    </location>
</feature>
<keyword evidence="4" id="KW-0571">Peptide transport</keyword>
<evidence type="ECO:0000256" key="5">
    <source>
        <dbReference type="ARBA" id="ARBA00022989"/>
    </source>
</evidence>
<dbReference type="Gene3D" id="1.20.1250.20">
    <property type="entry name" value="MFS general substrate transporter like domains"/>
    <property type="match status" value="1"/>
</dbReference>
<dbReference type="PANTHER" id="PTHR11654">
    <property type="entry name" value="OLIGOPEPTIDE TRANSPORTER-RELATED"/>
    <property type="match status" value="1"/>
</dbReference>